<evidence type="ECO:0000313" key="3">
    <source>
        <dbReference type="EMBL" id="KAG5282906.1"/>
    </source>
</evidence>
<dbReference type="AlphaFoldDB" id="A0AAV6HAR5"/>
<accession>A0AAV6HAR5</accession>
<keyword evidence="1" id="KW-0175">Coiled coil</keyword>
<feature type="signal peptide" evidence="2">
    <location>
        <begin position="1"/>
        <end position="20"/>
    </location>
</feature>
<keyword evidence="4" id="KW-1185">Reference proteome</keyword>
<proteinExistence type="predicted"/>
<evidence type="ECO:0000256" key="1">
    <source>
        <dbReference type="SAM" id="Coils"/>
    </source>
</evidence>
<gene>
    <name evidence="3" type="ORF">AALO_G00036030</name>
</gene>
<feature type="chain" id="PRO_5043585631" evidence="2">
    <location>
        <begin position="21"/>
        <end position="71"/>
    </location>
</feature>
<evidence type="ECO:0000313" key="4">
    <source>
        <dbReference type="Proteomes" id="UP000823561"/>
    </source>
</evidence>
<organism evidence="3 4">
    <name type="scientific">Alosa alosa</name>
    <name type="common">allis shad</name>
    <dbReference type="NCBI Taxonomy" id="278164"/>
    <lineage>
        <taxon>Eukaryota</taxon>
        <taxon>Metazoa</taxon>
        <taxon>Chordata</taxon>
        <taxon>Craniata</taxon>
        <taxon>Vertebrata</taxon>
        <taxon>Euteleostomi</taxon>
        <taxon>Actinopterygii</taxon>
        <taxon>Neopterygii</taxon>
        <taxon>Teleostei</taxon>
        <taxon>Clupei</taxon>
        <taxon>Clupeiformes</taxon>
        <taxon>Clupeoidei</taxon>
        <taxon>Clupeidae</taxon>
        <taxon>Alosa</taxon>
    </lineage>
</organism>
<dbReference type="Proteomes" id="UP000823561">
    <property type="component" value="Chromosome 3"/>
</dbReference>
<name>A0AAV6HAR5_9TELE</name>
<protein>
    <submittedName>
        <fullName evidence="3">Uncharacterized protein</fullName>
    </submittedName>
</protein>
<reference evidence="3" key="1">
    <citation type="submission" date="2020-10" db="EMBL/GenBank/DDBJ databases">
        <title>Chromosome-scale genome assembly of the Allis shad, Alosa alosa.</title>
        <authorList>
            <person name="Margot Z."/>
            <person name="Christophe K."/>
            <person name="Cabau C."/>
            <person name="Louis A."/>
            <person name="Berthelot C."/>
            <person name="Parey E."/>
            <person name="Roest Crollius H."/>
            <person name="Montfort J."/>
            <person name="Robinson-Rechavi M."/>
            <person name="Bucao C."/>
            <person name="Bouchez O."/>
            <person name="Gislard M."/>
            <person name="Lluch J."/>
            <person name="Milhes M."/>
            <person name="Lampietro C."/>
            <person name="Lopez Roques C."/>
            <person name="Donnadieu C."/>
            <person name="Braasch I."/>
            <person name="Desvignes T."/>
            <person name="Postlethwait J."/>
            <person name="Bobe J."/>
            <person name="Guiguen Y."/>
        </authorList>
    </citation>
    <scope>NUCLEOTIDE SEQUENCE</scope>
    <source>
        <strain evidence="3">M-15738</strain>
        <tissue evidence="3">Blood</tissue>
    </source>
</reference>
<dbReference type="EMBL" id="JADWDJ010000003">
    <property type="protein sequence ID" value="KAG5282906.1"/>
    <property type="molecule type" value="Genomic_DNA"/>
</dbReference>
<sequence>MMLLILYLFSGITALKKITAEERKNMEESVQSLGANKQEEDNKQLEDTLRILEMELDELMLKNDREHQAGE</sequence>
<comment type="caution">
    <text evidence="3">The sequence shown here is derived from an EMBL/GenBank/DDBJ whole genome shotgun (WGS) entry which is preliminary data.</text>
</comment>
<feature type="coiled-coil region" evidence="1">
    <location>
        <begin position="23"/>
        <end position="69"/>
    </location>
</feature>
<keyword evidence="2" id="KW-0732">Signal</keyword>
<evidence type="ECO:0000256" key="2">
    <source>
        <dbReference type="SAM" id="SignalP"/>
    </source>
</evidence>